<organism evidence="2 3">
    <name type="scientific">Neobacillus notoginsengisoli</name>
    <dbReference type="NCBI Taxonomy" id="1578198"/>
    <lineage>
        <taxon>Bacteria</taxon>
        <taxon>Bacillati</taxon>
        <taxon>Bacillota</taxon>
        <taxon>Bacilli</taxon>
        <taxon>Bacillales</taxon>
        <taxon>Bacillaceae</taxon>
        <taxon>Neobacillus</taxon>
    </lineage>
</organism>
<keyword evidence="1" id="KW-0732">Signal</keyword>
<dbReference type="AlphaFoldDB" id="A0A417Z029"/>
<evidence type="ECO:0000256" key="1">
    <source>
        <dbReference type="SAM" id="SignalP"/>
    </source>
</evidence>
<name>A0A417Z029_9BACI</name>
<gene>
    <name evidence="2" type="ORF">D1B31_01485</name>
</gene>
<accession>A0A417Z029</accession>
<reference evidence="2 3" key="1">
    <citation type="journal article" date="2017" name="Int. J. Syst. Evol. Microbiol.">
        <title>Bacillus notoginsengisoli sp. nov., a novel bacterium isolated from the rhizosphere of Panax notoginseng.</title>
        <authorList>
            <person name="Zhang M.Y."/>
            <person name="Cheng J."/>
            <person name="Cai Y."/>
            <person name="Zhang T.Y."/>
            <person name="Wu Y.Y."/>
            <person name="Manikprabhu D."/>
            <person name="Li W.J."/>
            <person name="Zhang Y.X."/>
        </authorList>
    </citation>
    <scope>NUCLEOTIDE SEQUENCE [LARGE SCALE GENOMIC DNA]</scope>
    <source>
        <strain evidence="2 3">JCM 30743</strain>
    </source>
</reference>
<keyword evidence="3" id="KW-1185">Reference proteome</keyword>
<feature type="signal peptide" evidence="1">
    <location>
        <begin position="1"/>
        <end position="23"/>
    </location>
</feature>
<evidence type="ECO:0000313" key="2">
    <source>
        <dbReference type="EMBL" id="RHW43364.1"/>
    </source>
</evidence>
<evidence type="ECO:0000313" key="3">
    <source>
        <dbReference type="Proteomes" id="UP000284416"/>
    </source>
</evidence>
<feature type="chain" id="PRO_5038939323" description="Lipoprotein" evidence="1">
    <location>
        <begin position="24"/>
        <end position="143"/>
    </location>
</feature>
<dbReference type="PROSITE" id="PS51257">
    <property type="entry name" value="PROKAR_LIPOPROTEIN"/>
    <property type="match status" value="1"/>
</dbReference>
<proteinExistence type="predicted"/>
<protein>
    <recommendedName>
        <fullName evidence="4">Lipoprotein</fullName>
    </recommendedName>
</protein>
<evidence type="ECO:0008006" key="4">
    <source>
        <dbReference type="Google" id="ProtNLM"/>
    </source>
</evidence>
<dbReference type="EMBL" id="QWEG01000001">
    <property type="protein sequence ID" value="RHW43364.1"/>
    <property type="molecule type" value="Genomic_DNA"/>
</dbReference>
<dbReference type="RefSeq" id="WP_118918972.1">
    <property type="nucleotide sequence ID" value="NZ_QWEG01000001.1"/>
</dbReference>
<comment type="caution">
    <text evidence="2">The sequence shown here is derived from an EMBL/GenBank/DDBJ whole genome shotgun (WGS) entry which is preliminary data.</text>
</comment>
<dbReference type="OrthoDB" id="2970492at2"/>
<sequence>MKKKRFLPITILLIILISACTHYPSTPIAPKENSMVINIKNNSNFDFYGIQVHILNYLETGINGNNSKIEKGDLLSFELLEKDMALNGEVEMYVEILGSNSRGKSKYNVPNNKKVTLELDNKKEVFFEITGDSIRQADLKRVK</sequence>
<dbReference type="Proteomes" id="UP000284416">
    <property type="component" value="Unassembled WGS sequence"/>
</dbReference>